<dbReference type="RefSeq" id="WP_184922869.1">
    <property type="nucleotide sequence ID" value="NZ_JACHJR010000001.1"/>
</dbReference>
<evidence type="ECO:0000313" key="2">
    <source>
        <dbReference type="EMBL" id="MBB4951129.1"/>
    </source>
</evidence>
<dbReference type="GO" id="GO:0030077">
    <property type="term" value="C:plasma membrane light-harvesting complex"/>
    <property type="evidence" value="ECO:0007669"/>
    <property type="project" value="InterPro"/>
</dbReference>
<comment type="caution">
    <text evidence="2">The sequence shown here is derived from an EMBL/GenBank/DDBJ whole genome shotgun (WGS) entry which is preliminary data.</text>
</comment>
<dbReference type="GO" id="GO:0019684">
    <property type="term" value="P:photosynthesis, light reaction"/>
    <property type="evidence" value="ECO:0007669"/>
    <property type="project" value="InterPro"/>
</dbReference>
<dbReference type="EMBL" id="JACHJR010000001">
    <property type="protein sequence ID" value="MBB4951129.1"/>
    <property type="molecule type" value="Genomic_DNA"/>
</dbReference>
<gene>
    <name evidence="2" type="ORF">F4556_006664</name>
</gene>
<sequence length="121" mass="13553">MSGVEIWKFRSTSGHVSGHDLIGYHVEATDGRIGKVDKHSDETDSAYLVVDTGPWIFGKHVLLPAGTVLRVDQAEQVVHVDRSKDEIKNGPAFNPYEHEIDRGYREAYGAYYGPFYRGPFA</sequence>
<feature type="domain" description="PRC-barrel" evidence="1">
    <location>
        <begin position="16"/>
        <end position="86"/>
    </location>
</feature>
<protein>
    <recommendedName>
        <fullName evidence="1">PRC-barrel domain-containing protein</fullName>
    </recommendedName>
</protein>
<keyword evidence="3" id="KW-1185">Reference proteome</keyword>
<dbReference type="Pfam" id="PF05239">
    <property type="entry name" value="PRC"/>
    <property type="match status" value="1"/>
</dbReference>
<evidence type="ECO:0000313" key="3">
    <source>
        <dbReference type="Proteomes" id="UP000573327"/>
    </source>
</evidence>
<dbReference type="Proteomes" id="UP000573327">
    <property type="component" value="Unassembled WGS sequence"/>
</dbReference>
<name>A0A7W7SII5_9ACTN</name>
<reference evidence="2 3" key="1">
    <citation type="submission" date="2020-08" db="EMBL/GenBank/DDBJ databases">
        <title>Sequencing the genomes of 1000 actinobacteria strains.</title>
        <authorList>
            <person name="Klenk H.-P."/>
        </authorList>
    </citation>
    <scope>NUCLEOTIDE SEQUENCE [LARGE SCALE GENOMIC DNA]</scope>
    <source>
        <strain evidence="2 3">DSM 44786</strain>
    </source>
</reference>
<evidence type="ECO:0000259" key="1">
    <source>
        <dbReference type="Pfam" id="PF05239"/>
    </source>
</evidence>
<dbReference type="SUPFAM" id="SSF50346">
    <property type="entry name" value="PRC-barrel domain"/>
    <property type="match status" value="1"/>
</dbReference>
<dbReference type="AlphaFoldDB" id="A0A7W7SII5"/>
<accession>A0A7W7SII5</accession>
<dbReference type="InterPro" id="IPR011033">
    <property type="entry name" value="PRC_barrel-like_sf"/>
</dbReference>
<dbReference type="Gene3D" id="3.90.50.10">
    <property type="entry name" value="Photosynthetic Reaction Center, subunit H, domain 2"/>
    <property type="match status" value="1"/>
</dbReference>
<proteinExistence type="predicted"/>
<dbReference type="InterPro" id="IPR014747">
    <property type="entry name" value="Bac_photo_RC_H_C"/>
</dbReference>
<dbReference type="InterPro" id="IPR027275">
    <property type="entry name" value="PRC-brl_dom"/>
</dbReference>
<organism evidence="2 3">
    <name type="scientific">Kitasatospora gansuensis</name>
    <dbReference type="NCBI Taxonomy" id="258050"/>
    <lineage>
        <taxon>Bacteria</taxon>
        <taxon>Bacillati</taxon>
        <taxon>Actinomycetota</taxon>
        <taxon>Actinomycetes</taxon>
        <taxon>Kitasatosporales</taxon>
        <taxon>Streptomycetaceae</taxon>
        <taxon>Kitasatospora</taxon>
    </lineage>
</organism>